<keyword evidence="1" id="KW-0328">Glycosyltransferase</keyword>
<name>A0A9D1UF47_9FIRM</name>
<gene>
    <name evidence="1" type="ORF">IAA48_03360</name>
</gene>
<dbReference type="GO" id="GO:0016757">
    <property type="term" value="F:glycosyltransferase activity"/>
    <property type="evidence" value="ECO:0007669"/>
    <property type="project" value="UniProtKB-KW"/>
</dbReference>
<dbReference type="Proteomes" id="UP000824205">
    <property type="component" value="Unassembled WGS sequence"/>
</dbReference>
<sequence length="357" mass="40079">MRVLHMIPDIGISNGVMSVILNYFKAMPPDIKFDVCYFAEKKETRQADIEALGGRVFKIPAPSPKSLLRGSMRRFFAAHKGEWQALHIHAPHFAVFMAPQAKRAGIQKICCHCHSGSYSLSGNQLRNKILSLYSKYFIKTKFACGADAGRVWYGNTEFTVLNNAIDCKAYAFNAQIRDEVRQKLGLAGSFVVGHIGKTDVVQKNHPFLIKVFAKIKEKDKTAKLLLIGAQKTLELDSLCKQLGVADSVFFLGNRKDVAQLLWACDLFLFPSTNEGLPVSLIEAQAAGLPIVMSDSVTDELCVCKDIVRVKLSDPEEEWAQKALRFKNCERKNHYESMRSAGWDIFDSSQRLVTYYRG</sequence>
<organism evidence="1 2">
    <name type="scientific">Candidatus Eubacterium faecipullorum</name>
    <dbReference type="NCBI Taxonomy" id="2838571"/>
    <lineage>
        <taxon>Bacteria</taxon>
        <taxon>Bacillati</taxon>
        <taxon>Bacillota</taxon>
        <taxon>Clostridia</taxon>
        <taxon>Eubacteriales</taxon>
        <taxon>Eubacteriaceae</taxon>
        <taxon>Eubacterium</taxon>
    </lineage>
</organism>
<evidence type="ECO:0000313" key="1">
    <source>
        <dbReference type="EMBL" id="HIW85512.1"/>
    </source>
</evidence>
<protein>
    <submittedName>
        <fullName evidence="1">Glycosyltransferase</fullName>
        <ecNumber evidence="1">2.4.-.-</ecNumber>
    </submittedName>
</protein>
<dbReference type="PANTHER" id="PTHR12526">
    <property type="entry name" value="GLYCOSYLTRANSFERASE"/>
    <property type="match status" value="1"/>
</dbReference>
<reference evidence="1" key="2">
    <citation type="submission" date="2021-04" db="EMBL/GenBank/DDBJ databases">
        <authorList>
            <person name="Gilroy R."/>
        </authorList>
    </citation>
    <scope>NUCLEOTIDE SEQUENCE</scope>
    <source>
        <strain evidence="1">421</strain>
    </source>
</reference>
<reference evidence="1" key="1">
    <citation type="journal article" date="2021" name="PeerJ">
        <title>Extensive microbial diversity within the chicken gut microbiome revealed by metagenomics and culture.</title>
        <authorList>
            <person name="Gilroy R."/>
            <person name="Ravi A."/>
            <person name="Getino M."/>
            <person name="Pursley I."/>
            <person name="Horton D.L."/>
            <person name="Alikhan N.F."/>
            <person name="Baker D."/>
            <person name="Gharbi K."/>
            <person name="Hall N."/>
            <person name="Watson M."/>
            <person name="Adriaenssens E.M."/>
            <person name="Foster-Nyarko E."/>
            <person name="Jarju S."/>
            <person name="Secka A."/>
            <person name="Antonio M."/>
            <person name="Oren A."/>
            <person name="Chaudhuri R.R."/>
            <person name="La Ragione R."/>
            <person name="Hildebrand F."/>
            <person name="Pallen M.J."/>
        </authorList>
    </citation>
    <scope>NUCLEOTIDE SEQUENCE</scope>
    <source>
        <strain evidence="1">421</strain>
    </source>
</reference>
<dbReference type="SUPFAM" id="SSF53756">
    <property type="entry name" value="UDP-Glycosyltransferase/glycogen phosphorylase"/>
    <property type="match status" value="1"/>
</dbReference>
<evidence type="ECO:0000313" key="2">
    <source>
        <dbReference type="Proteomes" id="UP000824205"/>
    </source>
</evidence>
<dbReference type="AlphaFoldDB" id="A0A9D1UF47"/>
<comment type="caution">
    <text evidence="1">The sequence shown here is derived from an EMBL/GenBank/DDBJ whole genome shotgun (WGS) entry which is preliminary data.</text>
</comment>
<dbReference type="Gene3D" id="3.40.50.2000">
    <property type="entry name" value="Glycogen Phosphorylase B"/>
    <property type="match status" value="2"/>
</dbReference>
<dbReference type="Pfam" id="PF13692">
    <property type="entry name" value="Glyco_trans_1_4"/>
    <property type="match status" value="1"/>
</dbReference>
<dbReference type="EMBL" id="DXGE01000012">
    <property type="protein sequence ID" value="HIW85512.1"/>
    <property type="molecule type" value="Genomic_DNA"/>
</dbReference>
<proteinExistence type="predicted"/>
<accession>A0A9D1UF47</accession>
<keyword evidence="1" id="KW-0808">Transferase</keyword>
<dbReference type="EC" id="2.4.-.-" evidence="1"/>